<reference evidence="7" key="1">
    <citation type="journal article" date="2019" name="Int. J. Syst. Evol. Microbiol.">
        <title>The Global Catalogue of Microorganisms (GCM) 10K type strain sequencing project: providing services to taxonomists for standard genome sequencing and annotation.</title>
        <authorList>
            <consortium name="The Broad Institute Genomics Platform"/>
            <consortium name="The Broad Institute Genome Sequencing Center for Infectious Disease"/>
            <person name="Wu L."/>
            <person name="Ma J."/>
        </authorList>
    </citation>
    <scope>NUCLEOTIDE SEQUENCE [LARGE SCALE GENOMIC DNA]</scope>
    <source>
        <strain evidence="7">CCUG 61696</strain>
    </source>
</reference>
<gene>
    <name evidence="6" type="ORF">ACFQ4O_07350</name>
</gene>
<keyword evidence="2" id="KW-0813">Transport</keyword>
<dbReference type="Gene3D" id="3.40.50.300">
    <property type="entry name" value="P-loop containing nucleotide triphosphate hydrolases"/>
    <property type="match status" value="1"/>
</dbReference>
<name>A0ABW3Z6B7_9HYPH</name>
<evidence type="ECO:0000259" key="5">
    <source>
        <dbReference type="PROSITE" id="PS50893"/>
    </source>
</evidence>
<keyword evidence="7" id="KW-1185">Reference proteome</keyword>
<protein>
    <submittedName>
        <fullName evidence="6">ABC transporter ATP-binding protein</fullName>
    </submittedName>
</protein>
<dbReference type="PROSITE" id="PS50893">
    <property type="entry name" value="ABC_TRANSPORTER_2"/>
    <property type="match status" value="1"/>
</dbReference>
<sequence>MSAATPLLEAADVSFRYDAETVLDRVSFTLGRSEVLALLGPSGCGKTTLLNLIAGFRRPTSGRLTFDGAPIRGPGPDRAVVFQSGALFDWMTARSNIEFALGCRGVPKAERRRTSDRLLELVGLSGVAERYPYEMSGGMRQRVGVARVLAAEPRVMLMDEPFAAVDVQTREGLQEEVLRLHAEARSSIVFVTHSIEEAVFLADRVFVLERGGGRIAAEFRVDLPGPRWNALNRLHPEFLRLREEIYLTMTDQLRPDAERRHAAA</sequence>
<organism evidence="6 7">
    <name type="scientific">Methylopila musalis</name>
    <dbReference type="NCBI Taxonomy" id="1134781"/>
    <lineage>
        <taxon>Bacteria</taxon>
        <taxon>Pseudomonadati</taxon>
        <taxon>Pseudomonadota</taxon>
        <taxon>Alphaproteobacteria</taxon>
        <taxon>Hyphomicrobiales</taxon>
        <taxon>Methylopilaceae</taxon>
        <taxon>Methylopila</taxon>
    </lineage>
</organism>
<comment type="similarity">
    <text evidence="1">Belongs to the ABC transporter superfamily.</text>
</comment>
<dbReference type="SMART" id="SM00382">
    <property type="entry name" value="AAA"/>
    <property type="match status" value="1"/>
</dbReference>
<dbReference type="PANTHER" id="PTHR42788:SF10">
    <property type="entry name" value="ABC TRANSPORTER ATP-BINDING PROTEIN"/>
    <property type="match status" value="1"/>
</dbReference>
<evidence type="ECO:0000256" key="2">
    <source>
        <dbReference type="ARBA" id="ARBA00022448"/>
    </source>
</evidence>
<dbReference type="EMBL" id="JBHTMX010000043">
    <property type="protein sequence ID" value="MFD1331815.1"/>
    <property type="molecule type" value="Genomic_DNA"/>
</dbReference>
<dbReference type="InterPro" id="IPR003593">
    <property type="entry name" value="AAA+_ATPase"/>
</dbReference>
<dbReference type="GO" id="GO:0005524">
    <property type="term" value="F:ATP binding"/>
    <property type="evidence" value="ECO:0007669"/>
    <property type="project" value="UniProtKB-KW"/>
</dbReference>
<dbReference type="InterPro" id="IPR017871">
    <property type="entry name" value="ABC_transporter-like_CS"/>
</dbReference>
<dbReference type="Pfam" id="PF00005">
    <property type="entry name" value="ABC_tran"/>
    <property type="match status" value="1"/>
</dbReference>
<evidence type="ECO:0000256" key="3">
    <source>
        <dbReference type="ARBA" id="ARBA00022741"/>
    </source>
</evidence>
<evidence type="ECO:0000313" key="6">
    <source>
        <dbReference type="EMBL" id="MFD1331815.1"/>
    </source>
</evidence>
<dbReference type="InterPro" id="IPR027417">
    <property type="entry name" value="P-loop_NTPase"/>
</dbReference>
<keyword evidence="3" id="KW-0547">Nucleotide-binding</keyword>
<dbReference type="InterPro" id="IPR050166">
    <property type="entry name" value="ABC_transporter_ATP-bind"/>
</dbReference>
<accession>A0ABW3Z6B7</accession>
<feature type="domain" description="ABC transporter" evidence="5">
    <location>
        <begin position="8"/>
        <end position="235"/>
    </location>
</feature>
<dbReference type="SUPFAM" id="SSF52540">
    <property type="entry name" value="P-loop containing nucleoside triphosphate hydrolases"/>
    <property type="match status" value="1"/>
</dbReference>
<dbReference type="PROSITE" id="PS00211">
    <property type="entry name" value="ABC_TRANSPORTER_1"/>
    <property type="match status" value="1"/>
</dbReference>
<dbReference type="Proteomes" id="UP001597171">
    <property type="component" value="Unassembled WGS sequence"/>
</dbReference>
<keyword evidence="4 6" id="KW-0067">ATP-binding</keyword>
<comment type="caution">
    <text evidence="6">The sequence shown here is derived from an EMBL/GenBank/DDBJ whole genome shotgun (WGS) entry which is preliminary data.</text>
</comment>
<dbReference type="PANTHER" id="PTHR42788">
    <property type="entry name" value="TAURINE IMPORT ATP-BINDING PROTEIN-RELATED"/>
    <property type="match status" value="1"/>
</dbReference>
<dbReference type="RefSeq" id="WP_378775044.1">
    <property type="nucleotide sequence ID" value="NZ_JBHTMX010000043.1"/>
</dbReference>
<dbReference type="InterPro" id="IPR003439">
    <property type="entry name" value="ABC_transporter-like_ATP-bd"/>
</dbReference>
<evidence type="ECO:0000256" key="1">
    <source>
        <dbReference type="ARBA" id="ARBA00005417"/>
    </source>
</evidence>
<proteinExistence type="inferred from homology"/>
<evidence type="ECO:0000313" key="7">
    <source>
        <dbReference type="Proteomes" id="UP001597171"/>
    </source>
</evidence>
<dbReference type="CDD" id="cd03293">
    <property type="entry name" value="ABC_NrtD_SsuB_transporters"/>
    <property type="match status" value="1"/>
</dbReference>
<evidence type="ECO:0000256" key="4">
    <source>
        <dbReference type="ARBA" id="ARBA00022840"/>
    </source>
</evidence>